<feature type="region of interest" description="Disordered" evidence="1">
    <location>
        <begin position="1"/>
        <end position="56"/>
    </location>
</feature>
<proteinExistence type="predicted"/>
<keyword evidence="2" id="KW-0812">Transmembrane</keyword>
<reference evidence="3" key="1">
    <citation type="submission" date="2021-04" db="EMBL/GenBank/DDBJ databases">
        <title>Biosynthetic gene clusters of Dactylosporangioum roseum.</title>
        <authorList>
            <person name="Hartkoorn R.C."/>
            <person name="Beaudoing E."/>
            <person name="Hot D."/>
            <person name="Moureu S."/>
        </authorList>
    </citation>
    <scope>NUCLEOTIDE SEQUENCE</scope>
    <source>
        <strain evidence="3">NRRL B-16295</strain>
    </source>
</reference>
<keyword evidence="4" id="KW-1185">Reference proteome</keyword>
<sequence>MDPSKPNEPEIDRSRPIPKSRPGGEEVLEGEIIGRDVPLGRLRPPPSTPPGPANKPMGVRRTLLLVLVSVAALVCLAGSLTAYFWYDKATTPDRSSPTVTLQQYVNARFNLRDAARARVFECNSPRLEAVDQAIDEILGLEARYNIAISTSVSDLSVSNQGDRVDVSAHLNVVVPEANGLDSVQVQKWTFHFVKSDSWRVCGAERIL</sequence>
<keyword evidence="2" id="KW-1133">Transmembrane helix</keyword>
<protein>
    <recommendedName>
        <fullName evidence="5">Mce-associated membrane protein</fullName>
    </recommendedName>
</protein>
<dbReference type="Proteomes" id="UP001058271">
    <property type="component" value="Chromosome"/>
</dbReference>
<gene>
    <name evidence="3" type="ORF">Drose_02625</name>
</gene>
<evidence type="ECO:0008006" key="5">
    <source>
        <dbReference type="Google" id="ProtNLM"/>
    </source>
</evidence>
<feature type="transmembrane region" description="Helical" evidence="2">
    <location>
        <begin position="63"/>
        <end position="86"/>
    </location>
</feature>
<feature type="compositionally biased region" description="Basic and acidic residues" evidence="1">
    <location>
        <begin position="1"/>
        <end position="15"/>
    </location>
</feature>
<evidence type="ECO:0000313" key="3">
    <source>
        <dbReference type="EMBL" id="UWZ37219.1"/>
    </source>
</evidence>
<keyword evidence="2" id="KW-0472">Membrane</keyword>
<name>A0ABY5Z6D3_9ACTN</name>
<evidence type="ECO:0000256" key="1">
    <source>
        <dbReference type="SAM" id="MobiDB-lite"/>
    </source>
</evidence>
<accession>A0ABY5Z6D3</accession>
<feature type="compositionally biased region" description="Pro residues" evidence="1">
    <location>
        <begin position="43"/>
        <end position="53"/>
    </location>
</feature>
<organism evidence="3 4">
    <name type="scientific">Dactylosporangium roseum</name>
    <dbReference type="NCBI Taxonomy" id="47989"/>
    <lineage>
        <taxon>Bacteria</taxon>
        <taxon>Bacillati</taxon>
        <taxon>Actinomycetota</taxon>
        <taxon>Actinomycetes</taxon>
        <taxon>Micromonosporales</taxon>
        <taxon>Micromonosporaceae</taxon>
        <taxon>Dactylosporangium</taxon>
    </lineage>
</organism>
<dbReference type="RefSeq" id="WP_260726581.1">
    <property type="nucleotide sequence ID" value="NZ_BAAABS010000010.1"/>
</dbReference>
<evidence type="ECO:0000256" key="2">
    <source>
        <dbReference type="SAM" id="Phobius"/>
    </source>
</evidence>
<evidence type="ECO:0000313" key="4">
    <source>
        <dbReference type="Proteomes" id="UP001058271"/>
    </source>
</evidence>
<dbReference type="EMBL" id="CP073721">
    <property type="protein sequence ID" value="UWZ37219.1"/>
    <property type="molecule type" value="Genomic_DNA"/>
</dbReference>